<evidence type="ECO:0000256" key="9">
    <source>
        <dbReference type="SAM" id="MobiDB-lite"/>
    </source>
</evidence>
<comment type="similarity">
    <text evidence="1">Belongs to the DeoC/FbaB aldolase family. DeoC type 1 subfamily.</text>
</comment>
<dbReference type="EMBL" id="MBFR01000255">
    <property type="protein sequence ID" value="PVU90494.1"/>
    <property type="molecule type" value="Genomic_DNA"/>
</dbReference>
<comment type="catalytic activity">
    <reaction evidence="7">
        <text>2-deoxy-D-ribose 5-phosphate = D-glyceraldehyde 3-phosphate + acetaldehyde</text>
        <dbReference type="Rhea" id="RHEA:12821"/>
        <dbReference type="ChEBI" id="CHEBI:15343"/>
        <dbReference type="ChEBI" id="CHEBI:59776"/>
        <dbReference type="ChEBI" id="CHEBI:62877"/>
        <dbReference type="EC" id="4.1.2.4"/>
    </reaction>
</comment>
<evidence type="ECO:0000256" key="7">
    <source>
        <dbReference type="ARBA" id="ARBA00048791"/>
    </source>
</evidence>
<dbReference type="InterPro" id="IPR013785">
    <property type="entry name" value="Aldolase_TIM"/>
</dbReference>
<dbReference type="GO" id="GO:0009264">
    <property type="term" value="P:deoxyribonucleotide catabolic process"/>
    <property type="evidence" value="ECO:0007669"/>
    <property type="project" value="InterPro"/>
</dbReference>
<reference evidence="11 12" key="1">
    <citation type="journal article" date="2018" name="MBio">
        <title>Comparative Genomics Reveals the Core Gene Toolbox for the Fungus-Insect Symbiosis.</title>
        <authorList>
            <person name="Wang Y."/>
            <person name="Stata M."/>
            <person name="Wang W."/>
            <person name="Stajich J.E."/>
            <person name="White M.M."/>
            <person name="Moncalvo J.M."/>
        </authorList>
    </citation>
    <scope>NUCLEOTIDE SEQUENCE [LARGE SCALE GENOMIC DNA]</scope>
    <source>
        <strain evidence="11 12">SWE-8-4</strain>
    </source>
</reference>
<evidence type="ECO:0000256" key="3">
    <source>
        <dbReference type="ARBA" id="ARBA00022490"/>
    </source>
</evidence>
<sequence>MSAHTYTVDNLTPTQVAGFIDHALLRPDMTVEEVIAGCNLCATYKAFSVCVKPCDVKLASDTLKGTGVAVGTVISFPHGNSSTSVKVAESLQALEDGAAELDMVMNIGHMKSSLYKEIETEIHQVVTQAKQKNPKVIVKVIFECALLTSEEIKKACELSTAAGADFVKTSTGFSTGGAKLPDLVLMRASTPSTVQVKASGGIRDLDYMIECLNVGCTRIGCSGTKAIVEELLARQQNPSYKAEPAQKNTAAAAPGSDY</sequence>
<keyword evidence="5 8" id="KW-0704">Schiff base</keyword>
<evidence type="ECO:0000256" key="6">
    <source>
        <dbReference type="ARBA" id="ARBA00032755"/>
    </source>
</evidence>
<dbReference type="OrthoDB" id="70823at2759"/>
<evidence type="ECO:0000313" key="11">
    <source>
        <dbReference type="EMBL" id="PVU90494.1"/>
    </source>
</evidence>
<dbReference type="GO" id="GO:0005737">
    <property type="term" value="C:cytoplasm"/>
    <property type="evidence" value="ECO:0007669"/>
    <property type="project" value="InterPro"/>
</dbReference>
<dbReference type="PIRSF" id="PIRSF001357">
    <property type="entry name" value="DeoC"/>
    <property type="match status" value="1"/>
</dbReference>
<keyword evidence="4" id="KW-0456">Lyase</keyword>
<name>A0A2T9YDX5_9FUNG</name>
<feature type="active site" description="Proton donor/acceptor" evidence="8">
    <location>
        <position position="197"/>
    </location>
</feature>
<dbReference type="FunFam" id="3.20.20.70:FF:000044">
    <property type="entry name" value="Deoxyribose-phosphate aldolase"/>
    <property type="match status" value="1"/>
</dbReference>
<comment type="caution">
    <text evidence="11">The sequence shown here is derived from an EMBL/GenBank/DDBJ whole genome shotgun (WGS) entry which is preliminary data.</text>
</comment>
<dbReference type="AlphaFoldDB" id="A0A2T9YDX5"/>
<proteinExistence type="inferred from homology"/>
<dbReference type="InterPro" id="IPR028581">
    <property type="entry name" value="DeoC_typeI"/>
</dbReference>
<dbReference type="CDD" id="cd00959">
    <property type="entry name" value="DeoC"/>
    <property type="match status" value="1"/>
</dbReference>
<feature type="active site" description="Schiff-base intermediate with acetaldehyde" evidence="8">
    <location>
        <position position="168"/>
    </location>
</feature>
<dbReference type="EMBL" id="MBFR01000300">
    <property type="protein sequence ID" value="PVU89743.1"/>
    <property type="molecule type" value="Genomic_DNA"/>
</dbReference>
<evidence type="ECO:0000256" key="2">
    <source>
        <dbReference type="ARBA" id="ARBA00012515"/>
    </source>
</evidence>
<dbReference type="SMART" id="SM01133">
    <property type="entry name" value="DeoC"/>
    <property type="match status" value="1"/>
</dbReference>
<dbReference type="NCBIfam" id="TIGR00126">
    <property type="entry name" value="deoC"/>
    <property type="match status" value="1"/>
</dbReference>
<dbReference type="SUPFAM" id="SSF51569">
    <property type="entry name" value="Aldolase"/>
    <property type="match status" value="1"/>
</dbReference>
<dbReference type="GO" id="GO:0046386">
    <property type="term" value="P:deoxyribose phosphate catabolic process"/>
    <property type="evidence" value="ECO:0007669"/>
    <property type="project" value="UniProtKB-UniPathway"/>
</dbReference>
<feature type="region of interest" description="Disordered" evidence="9">
    <location>
        <begin position="238"/>
        <end position="258"/>
    </location>
</feature>
<gene>
    <name evidence="11" type="ORF">BB561_004866</name>
    <name evidence="10" type="ORF">BB561_005183</name>
</gene>
<evidence type="ECO:0000313" key="12">
    <source>
        <dbReference type="Proteomes" id="UP000245383"/>
    </source>
</evidence>
<evidence type="ECO:0000256" key="5">
    <source>
        <dbReference type="ARBA" id="ARBA00023270"/>
    </source>
</evidence>
<dbReference type="InterPro" id="IPR002915">
    <property type="entry name" value="DeoC/FbaB/LacD_aldolase"/>
</dbReference>
<accession>A0A2T9YDX5</accession>
<dbReference type="Gene3D" id="3.20.20.70">
    <property type="entry name" value="Aldolase class I"/>
    <property type="match status" value="1"/>
</dbReference>
<evidence type="ECO:0000256" key="1">
    <source>
        <dbReference type="ARBA" id="ARBA00010936"/>
    </source>
</evidence>
<dbReference type="UniPathway" id="UPA00002">
    <property type="reaction ID" value="UER00468"/>
</dbReference>
<keyword evidence="12" id="KW-1185">Reference proteome</keyword>
<organism evidence="11 12">
    <name type="scientific">Smittium simulii</name>
    <dbReference type="NCBI Taxonomy" id="133385"/>
    <lineage>
        <taxon>Eukaryota</taxon>
        <taxon>Fungi</taxon>
        <taxon>Fungi incertae sedis</taxon>
        <taxon>Zoopagomycota</taxon>
        <taxon>Kickxellomycotina</taxon>
        <taxon>Harpellomycetes</taxon>
        <taxon>Harpellales</taxon>
        <taxon>Legeriomycetaceae</taxon>
        <taxon>Smittium</taxon>
    </lineage>
</organism>
<dbReference type="HAMAP" id="MF_00114">
    <property type="entry name" value="DeoC_type1"/>
    <property type="match status" value="1"/>
</dbReference>
<dbReference type="EC" id="4.1.2.4" evidence="2"/>
<dbReference type="GO" id="GO:0016052">
    <property type="term" value="P:carbohydrate catabolic process"/>
    <property type="evidence" value="ECO:0007669"/>
    <property type="project" value="TreeGrafter"/>
</dbReference>
<dbReference type="GO" id="GO:0004139">
    <property type="term" value="F:deoxyribose-phosphate aldolase activity"/>
    <property type="evidence" value="ECO:0007669"/>
    <property type="project" value="UniProtKB-EC"/>
</dbReference>
<keyword evidence="3" id="KW-0963">Cytoplasm</keyword>
<dbReference type="Pfam" id="PF01791">
    <property type="entry name" value="DeoC"/>
    <property type="match status" value="1"/>
</dbReference>
<dbReference type="PANTHER" id="PTHR10889:SF1">
    <property type="entry name" value="DEOXYRIBOSE-PHOSPHATE ALDOLASE"/>
    <property type="match status" value="1"/>
</dbReference>
<evidence type="ECO:0000256" key="8">
    <source>
        <dbReference type="PIRSR" id="PIRSR001357-50"/>
    </source>
</evidence>
<dbReference type="STRING" id="133385.A0A2T9YDX5"/>
<evidence type="ECO:0000313" key="10">
    <source>
        <dbReference type="EMBL" id="PVU89743.1"/>
    </source>
</evidence>
<dbReference type="InterPro" id="IPR011343">
    <property type="entry name" value="DeoC"/>
</dbReference>
<evidence type="ECO:0000256" key="4">
    <source>
        <dbReference type="ARBA" id="ARBA00023239"/>
    </source>
</evidence>
<dbReference type="Proteomes" id="UP000245383">
    <property type="component" value="Unassembled WGS sequence"/>
</dbReference>
<dbReference type="PANTHER" id="PTHR10889">
    <property type="entry name" value="DEOXYRIBOSE-PHOSPHATE ALDOLASE"/>
    <property type="match status" value="1"/>
</dbReference>
<protein>
    <recommendedName>
        <fullName evidence="2">deoxyribose-phosphate aldolase</fullName>
        <ecNumber evidence="2">4.1.2.4</ecNumber>
    </recommendedName>
    <alternativeName>
        <fullName evidence="6">2-deoxy-D-ribose 5-phosphate aldolase</fullName>
    </alternativeName>
</protein>